<comment type="caution">
    <text evidence="2">The sequence shown here is derived from an EMBL/GenBank/DDBJ whole genome shotgun (WGS) entry which is preliminary data.</text>
</comment>
<feature type="transmembrane region" description="Helical" evidence="1">
    <location>
        <begin position="55"/>
        <end position="73"/>
    </location>
</feature>
<dbReference type="Proteomes" id="UP000534207">
    <property type="component" value="Unassembled WGS sequence"/>
</dbReference>
<organism evidence="2 3">
    <name type="scientific">Marine Group I thaumarchaeote</name>
    <dbReference type="NCBI Taxonomy" id="2511932"/>
    <lineage>
        <taxon>Archaea</taxon>
        <taxon>Nitrososphaerota</taxon>
        <taxon>Marine Group I</taxon>
    </lineage>
</organism>
<evidence type="ECO:0000313" key="3">
    <source>
        <dbReference type="Proteomes" id="UP000534207"/>
    </source>
</evidence>
<accession>A0A7K4NUS7</accession>
<evidence type="ECO:0000256" key="1">
    <source>
        <dbReference type="SAM" id="Phobius"/>
    </source>
</evidence>
<dbReference type="EMBL" id="JACASW010000003">
    <property type="protein sequence ID" value="NWK06158.1"/>
    <property type="molecule type" value="Genomic_DNA"/>
</dbReference>
<protein>
    <recommendedName>
        <fullName evidence="4">Heme transporter CcmC</fullName>
    </recommendedName>
</protein>
<evidence type="ECO:0000313" key="2">
    <source>
        <dbReference type="EMBL" id="NWK06158.1"/>
    </source>
</evidence>
<keyword evidence="1" id="KW-0472">Membrane</keyword>
<keyword evidence="1" id="KW-0812">Transmembrane</keyword>
<reference evidence="2 3" key="1">
    <citation type="journal article" date="2019" name="Environ. Microbiol.">
        <title>Genomics insights into ecotype formation of ammonia-oxidizing archaea in the deep ocean.</title>
        <authorList>
            <person name="Wang Y."/>
            <person name="Huang J.M."/>
            <person name="Cui G.J."/>
            <person name="Nunoura T."/>
            <person name="Takaki Y."/>
            <person name="Li W.L."/>
            <person name="Li J."/>
            <person name="Gao Z.M."/>
            <person name="Takai K."/>
            <person name="Zhang A.Q."/>
            <person name="Stepanauskas R."/>
        </authorList>
    </citation>
    <scope>NUCLEOTIDE SEQUENCE [LARGE SCALE GENOMIC DNA]</scope>
    <source>
        <strain evidence="2 3">G13</strain>
    </source>
</reference>
<keyword evidence="1" id="KW-1133">Transmembrane helix</keyword>
<gene>
    <name evidence="2" type="ORF">HX827_02305</name>
</gene>
<evidence type="ECO:0008006" key="4">
    <source>
        <dbReference type="Google" id="ProtNLM"/>
    </source>
</evidence>
<sequence length="91" mass="10188">MIKSHLIAIFFVIVILPSAAFAQSEIDKDPFSPGNQFDQKPLDEHEQDLENLSQLWTICIVAVIGMVAARVALKIISKKRASRSNNTDETY</sequence>
<dbReference type="AlphaFoldDB" id="A0A7K4NUS7"/>
<proteinExistence type="predicted"/>
<name>A0A7K4NUS7_9ARCH</name>